<dbReference type="InterPro" id="IPR050707">
    <property type="entry name" value="HTH_MetabolicPath_Reg"/>
</dbReference>
<dbReference type="SUPFAM" id="SSF46785">
    <property type="entry name" value="Winged helix' DNA-binding domain"/>
    <property type="match status" value="1"/>
</dbReference>
<dbReference type="RefSeq" id="WP_305731759.1">
    <property type="nucleotide sequence ID" value="NZ_OW150024.1"/>
</dbReference>
<dbReference type="Pfam" id="PF09339">
    <property type="entry name" value="HTH_IclR"/>
    <property type="match status" value="1"/>
</dbReference>
<keyword evidence="1" id="KW-0805">Transcription regulation</keyword>
<evidence type="ECO:0000313" key="7">
    <source>
        <dbReference type="Proteomes" id="UP001295463"/>
    </source>
</evidence>
<dbReference type="Pfam" id="PF01614">
    <property type="entry name" value="IclR_C"/>
    <property type="match status" value="1"/>
</dbReference>
<reference evidence="6 7" key="1">
    <citation type="submission" date="2022-03" db="EMBL/GenBank/DDBJ databases">
        <authorList>
            <person name="Koch H."/>
        </authorList>
    </citation>
    <scope>NUCLEOTIDE SEQUENCE [LARGE SCALE GENOMIC DNA]</scope>
    <source>
        <strain evidence="6 7">G1</strain>
    </source>
</reference>
<evidence type="ECO:0000256" key="1">
    <source>
        <dbReference type="ARBA" id="ARBA00023015"/>
    </source>
</evidence>
<evidence type="ECO:0000256" key="2">
    <source>
        <dbReference type="ARBA" id="ARBA00023125"/>
    </source>
</evidence>
<evidence type="ECO:0000256" key="3">
    <source>
        <dbReference type="ARBA" id="ARBA00023163"/>
    </source>
</evidence>
<keyword evidence="3" id="KW-0804">Transcription</keyword>
<accession>A0ABN8HH20</accession>
<dbReference type="InterPro" id="IPR036390">
    <property type="entry name" value="WH_DNA-bd_sf"/>
</dbReference>
<dbReference type="PANTHER" id="PTHR30136">
    <property type="entry name" value="HELIX-TURN-HELIX TRANSCRIPTIONAL REGULATOR, ICLR FAMILY"/>
    <property type="match status" value="1"/>
</dbReference>
<sequence>MREKGHYSVQAVVKALELLEALAGDVESPTIPLLASKLSLSRNKTFRLLATLEEKGLVERNGDSGTFQLGVQAFEMAQHILKSASLLKMAQPVMEELARKLDEAVYITVMSNDEVLFLDMVDCLQQVKAVDMVGKRFPFFTNAAGKVIKSLSSPDLLTRGRRRRDIPDPEALERELQEIRKRGVAVDFNGLGDGLCAVAVAIRDYAGKVVCSLTVLAPAFRMIQDRLEREVIPCMLEGAETLSSKFGYSRAYA</sequence>
<keyword evidence="2" id="KW-0238">DNA-binding</keyword>
<dbReference type="EMBL" id="OW150024">
    <property type="protein sequence ID" value="CAH2030890.1"/>
    <property type="molecule type" value="Genomic_DNA"/>
</dbReference>
<dbReference type="PANTHER" id="PTHR30136:SF24">
    <property type="entry name" value="HTH-TYPE TRANSCRIPTIONAL REPRESSOR ALLR"/>
    <property type="match status" value="1"/>
</dbReference>
<dbReference type="InterPro" id="IPR005471">
    <property type="entry name" value="Tscrpt_reg_IclR_N"/>
</dbReference>
<dbReference type="Gene3D" id="1.10.10.10">
    <property type="entry name" value="Winged helix-like DNA-binding domain superfamily/Winged helix DNA-binding domain"/>
    <property type="match status" value="1"/>
</dbReference>
<proteinExistence type="predicted"/>
<evidence type="ECO:0000259" key="4">
    <source>
        <dbReference type="PROSITE" id="PS51077"/>
    </source>
</evidence>
<dbReference type="SMART" id="SM00346">
    <property type="entry name" value="HTH_ICLR"/>
    <property type="match status" value="1"/>
</dbReference>
<organism evidence="6 7">
    <name type="scientific">Trichlorobacter ammonificans</name>
    <dbReference type="NCBI Taxonomy" id="2916410"/>
    <lineage>
        <taxon>Bacteria</taxon>
        <taxon>Pseudomonadati</taxon>
        <taxon>Thermodesulfobacteriota</taxon>
        <taxon>Desulfuromonadia</taxon>
        <taxon>Geobacterales</taxon>
        <taxon>Geobacteraceae</taxon>
        <taxon>Trichlorobacter</taxon>
    </lineage>
</organism>
<dbReference type="InterPro" id="IPR029016">
    <property type="entry name" value="GAF-like_dom_sf"/>
</dbReference>
<feature type="domain" description="HTH iclR-type" evidence="4">
    <location>
        <begin position="9"/>
        <end position="71"/>
    </location>
</feature>
<dbReference type="Proteomes" id="UP001295463">
    <property type="component" value="Chromosome"/>
</dbReference>
<evidence type="ECO:0000313" key="6">
    <source>
        <dbReference type="EMBL" id="CAH2030890.1"/>
    </source>
</evidence>
<dbReference type="Gene3D" id="3.30.450.40">
    <property type="match status" value="1"/>
</dbReference>
<protein>
    <submittedName>
        <fullName evidence="6">IclR family transcriptional regulator</fullName>
    </submittedName>
</protein>
<keyword evidence="7" id="KW-1185">Reference proteome</keyword>
<dbReference type="PROSITE" id="PS51077">
    <property type="entry name" value="HTH_ICLR"/>
    <property type="match status" value="1"/>
</dbReference>
<gene>
    <name evidence="6" type="ORF">GEAMG1_1076</name>
</gene>
<evidence type="ECO:0000259" key="5">
    <source>
        <dbReference type="PROSITE" id="PS51078"/>
    </source>
</evidence>
<dbReference type="PROSITE" id="PS51078">
    <property type="entry name" value="ICLR_ED"/>
    <property type="match status" value="1"/>
</dbReference>
<feature type="domain" description="IclR-ED" evidence="5">
    <location>
        <begin position="72"/>
        <end position="248"/>
    </location>
</feature>
<name>A0ABN8HH20_9BACT</name>
<dbReference type="InterPro" id="IPR036388">
    <property type="entry name" value="WH-like_DNA-bd_sf"/>
</dbReference>
<dbReference type="SUPFAM" id="SSF55781">
    <property type="entry name" value="GAF domain-like"/>
    <property type="match status" value="1"/>
</dbReference>
<dbReference type="InterPro" id="IPR014757">
    <property type="entry name" value="Tscrpt_reg_IclR_C"/>
</dbReference>